<reference evidence="10" key="1">
    <citation type="journal article" date="2017" name="Proc. Natl. Acad. Sci. U.S.A.">
        <title>Simulation of Deepwater Horizon oil plume reveals substrate specialization within a complex community of hydrocarbon-degraders.</title>
        <authorList>
            <person name="Hu P."/>
            <person name="Dubinsky E.A."/>
            <person name="Probst A.J."/>
            <person name="Wang J."/>
            <person name="Sieber C.M.K."/>
            <person name="Tom L.M."/>
            <person name="Gardinali P."/>
            <person name="Banfield J.F."/>
            <person name="Atlas R.M."/>
            <person name="Andersen G.L."/>
        </authorList>
    </citation>
    <scope>NUCLEOTIDE SEQUENCE [LARGE SCALE GENOMIC DNA]</scope>
</reference>
<dbReference type="PANTHER" id="PTHR30255">
    <property type="entry name" value="SINGLE-STRANDED-DNA-SPECIFIC EXONUCLEASE RECJ"/>
    <property type="match status" value="1"/>
</dbReference>
<gene>
    <name evidence="9" type="ORF">A9Q84_03760</name>
</gene>
<sequence>MQTTHTTQHKNAPQTAGQSKFHPVIQRIFDKREMSPSDIKEFLSWDLKDLPDLTDMKDMDKASKRIIEAMANNEKIAIYGDYDVDGTTSCALLYHFFKMLGTEVGLIQPSRFIEGYGIHPPQIEKGHENGYKIMITVDCGITNNEAADKAKELGLDLIITDHHKDARDEMPDAFAIINPNRRDEPADSPRVSLAGVTVGFALAVKIRQDLIDSGREVASIYPLLQFAAIGTICDLAALNPMNLKIVRHGLKQVPTTKYPGIRAFFTPEERKRGFVPAEKLGFNIGPLINSKGRLDHPEKALNLLITDDDQKAFEFYSHLEISNKERKFIQAEVFNSARDQVLKTMDGSEHTVTIVYAPEWHEGVIGIVASKLVDAFKVPAIVFTDSGEKGIIKASARSAGGLNLFDCLKENEELFIKFGGHHAAAGLSMVKENLDAFKKNMQATVSSFPAIQRTVQSYYDLEITPEEVNPRLLKELELLEPYGMGNQKPIFKMKGFRLDSYDLLKDIHVRWNFSSIKDPSVRLKGISFNYIGKWGIVHPEELFNSQSIRGEELTAYFTLAVNHFNGNQYIQLMIERMEV</sequence>
<dbReference type="InterPro" id="IPR001667">
    <property type="entry name" value="DDH_dom"/>
</dbReference>
<dbReference type="InterPro" id="IPR038763">
    <property type="entry name" value="DHH_sf"/>
</dbReference>
<proteinExistence type="inferred from homology"/>
<evidence type="ECO:0000259" key="8">
    <source>
        <dbReference type="Pfam" id="PF17768"/>
    </source>
</evidence>
<dbReference type="AlphaFoldDB" id="A0A1Y5FA48"/>
<name>A0A1Y5FA48_9BACT</name>
<evidence type="ECO:0000256" key="3">
    <source>
        <dbReference type="ARBA" id="ARBA00022722"/>
    </source>
</evidence>
<keyword evidence="4" id="KW-0378">Hydrolase</keyword>
<dbReference type="Pfam" id="PF02272">
    <property type="entry name" value="DHHA1"/>
    <property type="match status" value="1"/>
</dbReference>
<dbReference type="GO" id="GO:0006310">
    <property type="term" value="P:DNA recombination"/>
    <property type="evidence" value="ECO:0007669"/>
    <property type="project" value="InterPro"/>
</dbReference>
<evidence type="ECO:0000259" key="7">
    <source>
        <dbReference type="Pfam" id="PF02272"/>
    </source>
</evidence>
<organism evidence="9 10">
    <name type="scientific">Halobacteriovorax marinus</name>
    <dbReference type="NCBI Taxonomy" id="97084"/>
    <lineage>
        <taxon>Bacteria</taxon>
        <taxon>Pseudomonadati</taxon>
        <taxon>Bdellovibrionota</taxon>
        <taxon>Bacteriovoracia</taxon>
        <taxon>Bacteriovoracales</taxon>
        <taxon>Halobacteriovoraceae</taxon>
        <taxon>Halobacteriovorax</taxon>
    </lineage>
</organism>
<dbReference type="GO" id="GO:0008409">
    <property type="term" value="F:5'-3' exonuclease activity"/>
    <property type="evidence" value="ECO:0007669"/>
    <property type="project" value="InterPro"/>
</dbReference>
<dbReference type="Proteomes" id="UP000196531">
    <property type="component" value="Unassembled WGS sequence"/>
</dbReference>
<dbReference type="Pfam" id="PF17768">
    <property type="entry name" value="RecJ_OB"/>
    <property type="match status" value="1"/>
</dbReference>
<keyword evidence="3" id="KW-0540">Nuclease</keyword>
<comment type="caution">
    <text evidence="9">The sequence shown here is derived from an EMBL/GenBank/DDBJ whole genome shotgun (WGS) entry which is preliminary data.</text>
</comment>
<evidence type="ECO:0000313" key="9">
    <source>
        <dbReference type="EMBL" id="OUR98539.1"/>
    </source>
</evidence>
<dbReference type="InterPro" id="IPR004610">
    <property type="entry name" value="RecJ"/>
</dbReference>
<dbReference type="InterPro" id="IPR003156">
    <property type="entry name" value="DHHA1_dom"/>
</dbReference>
<protein>
    <recommendedName>
        <fullName evidence="2">Single-stranded-DNA-specific exonuclease RecJ</fullName>
    </recommendedName>
</protein>
<dbReference type="Gene3D" id="3.10.310.30">
    <property type="match status" value="1"/>
</dbReference>
<dbReference type="GO" id="GO:0003676">
    <property type="term" value="F:nucleic acid binding"/>
    <property type="evidence" value="ECO:0007669"/>
    <property type="project" value="InterPro"/>
</dbReference>
<evidence type="ECO:0000256" key="1">
    <source>
        <dbReference type="ARBA" id="ARBA00005915"/>
    </source>
</evidence>
<dbReference type="Pfam" id="PF01368">
    <property type="entry name" value="DHH"/>
    <property type="match status" value="1"/>
</dbReference>
<dbReference type="NCBIfam" id="TIGR00644">
    <property type="entry name" value="recJ"/>
    <property type="match status" value="1"/>
</dbReference>
<dbReference type="EMBL" id="MAAO01000004">
    <property type="protein sequence ID" value="OUR98539.1"/>
    <property type="molecule type" value="Genomic_DNA"/>
</dbReference>
<dbReference type="GO" id="GO:0006281">
    <property type="term" value="P:DNA repair"/>
    <property type="evidence" value="ECO:0007669"/>
    <property type="project" value="InterPro"/>
</dbReference>
<dbReference type="Gene3D" id="3.90.1640.30">
    <property type="match status" value="1"/>
</dbReference>
<evidence type="ECO:0000256" key="5">
    <source>
        <dbReference type="ARBA" id="ARBA00022839"/>
    </source>
</evidence>
<feature type="domain" description="RecJ OB" evidence="8">
    <location>
        <begin position="459"/>
        <end position="575"/>
    </location>
</feature>
<comment type="similarity">
    <text evidence="1">Belongs to the RecJ family.</text>
</comment>
<accession>A0A1Y5FA48</accession>
<dbReference type="InterPro" id="IPR051673">
    <property type="entry name" value="SSDNA_exonuclease_RecJ"/>
</dbReference>
<evidence type="ECO:0000256" key="4">
    <source>
        <dbReference type="ARBA" id="ARBA00022801"/>
    </source>
</evidence>
<evidence type="ECO:0000313" key="10">
    <source>
        <dbReference type="Proteomes" id="UP000196531"/>
    </source>
</evidence>
<feature type="domain" description="DHHA1" evidence="7">
    <location>
        <begin position="352"/>
        <end position="446"/>
    </location>
</feature>
<keyword evidence="5 9" id="KW-0269">Exonuclease</keyword>
<feature type="domain" description="DDH" evidence="6">
    <location>
        <begin position="75"/>
        <end position="207"/>
    </location>
</feature>
<dbReference type="InterPro" id="IPR041122">
    <property type="entry name" value="RecJ_OB"/>
</dbReference>
<dbReference type="SUPFAM" id="SSF64182">
    <property type="entry name" value="DHH phosphoesterases"/>
    <property type="match status" value="1"/>
</dbReference>
<evidence type="ECO:0000259" key="6">
    <source>
        <dbReference type="Pfam" id="PF01368"/>
    </source>
</evidence>
<dbReference type="PANTHER" id="PTHR30255:SF2">
    <property type="entry name" value="SINGLE-STRANDED-DNA-SPECIFIC EXONUCLEASE RECJ"/>
    <property type="match status" value="1"/>
</dbReference>
<evidence type="ECO:0000256" key="2">
    <source>
        <dbReference type="ARBA" id="ARBA00019841"/>
    </source>
</evidence>